<reference evidence="5" key="1">
    <citation type="journal article" date="2019" name="Int. J. Syst. Evol. Microbiol.">
        <title>The Global Catalogue of Microorganisms (GCM) 10K type strain sequencing project: providing services to taxonomists for standard genome sequencing and annotation.</title>
        <authorList>
            <consortium name="The Broad Institute Genomics Platform"/>
            <consortium name="The Broad Institute Genome Sequencing Center for Infectious Disease"/>
            <person name="Wu L."/>
            <person name="Ma J."/>
        </authorList>
    </citation>
    <scope>NUCLEOTIDE SEQUENCE [LARGE SCALE GENOMIC DNA]</scope>
    <source>
        <strain evidence="5">JCM 18055</strain>
    </source>
</reference>
<keyword evidence="5" id="KW-1185">Reference proteome</keyword>
<sequence length="145" mass="15744">MGEIMSEHTVPTRSASPGLRLSDADREAVADRIRAAAAEGRLTLEEADERQQAAYAAKVEADLVPLTADLPAPPPAPPGPRTLSPDARRRLMIHAGLGLALVLVVLVRWVVGPVSFFWPGGPIFWIAVSVAAHYWYATRRRSRTT</sequence>
<organism evidence="4 5">
    <name type="scientific">Pseudonocardia yuanmonensis</name>
    <dbReference type="NCBI Taxonomy" id="1095914"/>
    <lineage>
        <taxon>Bacteria</taxon>
        <taxon>Bacillati</taxon>
        <taxon>Actinomycetota</taxon>
        <taxon>Actinomycetes</taxon>
        <taxon>Pseudonocardiales</taxon>
        <taxon>Pseudonocardiaceae</taxon>
        <taxon>Pseudonocardia</taxon>
    </lineage>
</organism>
<dbReference type="PANTHER" id="PTHR40763:SF4">
    <property type="entry name" value="DUF1707 DOMAIN-CONTAINING PROTEIN"/>
    <property type="match status" value="1"/>
</dbReference>
<protein>
    <submittedName>
        <fullName evidence="4">DUF1707 domain-containing protein</fullName>
    </submittedName>
</protein>
<proteinExistence type="predicted"/>
<evidence type="ECO:0000256" key="2">
    <source>
        <dbReference type="SAM" id="Phobius"/>
    </source>
</evidence>
<feature type="transmembrane region" description="Helical" evidence="2">
    <location>
        <begin position="116"/>
        <end position="136"/>
    </location>
</feature>
<feature type="transmembrane region" description="Helical" evidence="2">
    <location>
        <begin position="91"/>
        <end position="110"/>
    </location>
</feature>
<dbReference type="EMBL" id="BAABIC010000006">
    <property type="protein sequence ID" value="GAA4686880.1"/>
    <property type="molecule type" value="Genomic_DNA"/>
</dbReference>
<keyword evidence="2" id="KW-0812">Transmembrane</keyword>
<dbReference type="InterPro" id="IPR012551">
    <property type="entry name" value="DUF1707_SHOCT-like"/>
</dbReference>
<accession>A0ABP8WFJ5</accession>
<evidence type="ECO:0000313" key="4">
    <source>
        <dbReference type="EMBL" id="GAA4686880.1"/>
    </source>
</evidence>
<dbReference type="Pfam" id="PF08044">
    <property type="entry name" value="DUF1707"/>
    <property type="match status" value="1"/>
</dbReference>
<keyword evidence="2" id="KW-0472">Membrane</keyword>
<feature type="region of interest" description="Disordered" evidence="1">
    <location>
        <begin position="1"/>
        <end position="23"/>
    </location>
</feature>
<name>A0ABP8WFJ5_9PSEU</name>
<evidence type="ECO:0000259" key="3">
    <source>
        <dbReference type="Pfam" id="PF08044"/>
    </source>
</evidence>
<comment type="caution">
    <text evidence="4">The sequence shown here is derived from an EMBL/GenBank/DDBJ whole genome shotgun (WGS) entry which is preliminary data.</text>
</comment>
<feature type="domain" description="DUF1707" evidence="3">
    <location>
        <begin position="19"/>
        <end position="71"/>
    </location>
</feature>
<evidence type="ECO:0000313" key="5">
    <source>
        <dbReference type="Proteomes" id="UP001500325"/>
    </source>
</evidence>
<keyword evidence="2" id="KW-1133">Transmembrane helix</keyword>
<evidence type="ECO:0000256" key="1">
    <source>
        <dbReference type="SAM" id="MobiDB-lite"/>
    </source>
</evidence>
<gene>
    <name evidence="4" type="ORF">GCM10023215_23070</name>
</gene>
<dbReference type="PANTHER" id="PTHR40763">
    <property type="entry name" value="MEMBRANE PROTEIN-RELATED"/>
    <property type="match status" value="1"/>
</dbReference>
<dbReference type="Proteomes" id="UP001500325">
    <property type="component" value="Unassembled WGS sequence"/>
</dbReference>